<proteinExistence type="predicted"/>
<reference evidence="3 4" key="1">
    <citation type="submission" date="2024-04" db="EMBL/GenBank/DDBJ databases">
        <title>Tritrichomonas musculus Genome.</title>
        <authorList>
            <person name="Alves-Ferreira E."/>
            <person name="Grigg M."/>
            <person name="Lorenzi H."/>
            <person name="Galac M."/>
        </authorList>
    </citation>
    <scope>NUCLEOTIDE SEQUENCE [LARGE SCALE GENOMIC DNA]</scope>
    <source>
        <strain evidence="3 4">EAF2021</strain>
    </source>
</reference>
<gene>
    <name evidence="3" type="ORF">M9Y10_032558</name>
</gene>
<dbReference type="SUPFAM" id="SSF51126">
    <property type="entry name" value="Pectin lyase-like"/>
    <property type="match status" value="2"/>
</dbReference>
<feature type="domain" description="RING-type" evidence="2">
    <location>
        <begin position="551"/>
        <end position="590"/>
    </location>
</feature>
<dbReference type="InterPro" id="IPR013083">
    <property type="entry name" value="Znf_RING/FYVE/PHD"/>
</dbReference>
<dbReference type="InterPro" id="IPR039448">
    <property type="entry name" value="Beta_helix"/>
</dbReference>
<keyword evidence="1" id="KW-0479">Metal-binding</keyword>
<keyword evidence="1" id="KW-0862">Zinc</keyword>
<organism evidence="3 4">
    <name type="scientific">Tritrichomonas musculus</name>
    <dbReference type="NCBI Taxonomy" id="1915356"/>
    <lineage>
        <taxon>Eukaryota</taxon>
        <taxon>Metamonada</taxon>
        <taxon>Parabasalia</taxon>
        <taxon>Tritrichomonadida</taxon>
        <taxon>Tritrichomonadidae</taxon>
        <taxon>Tritrichomonas</taxon>
    </lineage>
</organism>
<dbReference type="Pfam" id="PF13229">
    <property type="entry name" value="Beta_helix"/>
    <property type="match status" value="1"/>
</dbReference>
<dbReference type="EMBL" id="JAPFFF010000053">
    <property type="protein sequence ID" value="KAK8839087.1"/>
    <property type="molecule type" value="Genomic_DNA"/>
</dbReference>
<dbReference type="Gene3D" id="2.160.20.10">
    <property type="entry name" value="Single-stranded right-handed beta-helix, Pectin lyase-like"/>
    <property type="match status" value="1"/>
</dbReference>
<dbReference type="Gene3D" id="3.30.40.10">
    <property type="entry name" value="Zinc/RING finger domain, C3HC4 (zinc finger)"/>
    <property type="match status" value="2"/>
</dbReference>
<evidence type="ECO:0000259" key="2">
    <source>
        <dbReference type="PROSITE" id="PS50089"/>
    </source>
</evidence>
<keyword evidence="1" id="KW-0863">Zinc-finger</keyword>
<dbReference type="InterPro" id="IPR007742">
    <property type="entry name" value="NosD_dom"/>
</dbReference>
<sequence length="611" mass="69817">MIVNSSQVNNIKNNNYFLDDNSQEIQNPIFIHKYHHIFYSSKFIDGKYKDIFDELYQKYGNDHEAQQNETIKENIKNINFKECDIEWLTISNTKCEIDFVNVICKIQLTAKSSLESTYSIFTPQDLSKTESAIEIFANSKAIFKNCNFTDAQKVSVIIRDNSKAIFENCIFDNNSISCFIMDDSYAQFNNCIFKNDKLFSIFTTKHSKCEINGCSFFNLEGKAIFAKNDSEVYITNSKITNCSKGAVTILENSKLFMDGGIKIVGCENTAVRVAEYCQIKAHDVTIENTNGNAINLYNSKGYIVDCFLKHTIHPTIAIVGHKSNPIFHNCILSDNLNTFCVICKNGSRPLFNNCSFLDCSSNCFSITDFSRPHIQNCFFKNIEKYNMNVFGGSEVTYNNIKSEGPCNKIKVSGSAKCQSKSLNEVYEDDENSMSEEDCDECCEYNQPTSWKTMSDDDIQYIKYNNDPDVILKGELKPLKQQKFVGFIKKTENMETKLICSKCKKHLTEEDEPGIIPSCGHILCNNCKDIARCPLCDSIVRAIKKMYFEEECTICYDKKPNTISLPCGHLCMCFECASKCHEKNFNCPKCNEALQGYKFMFNDIEYTEIFVD</sequence>
<evidence type="ECO:0000313" key="4">
    <source>
        <dbReference type="Proteomes" id="UP001470230"/>
    </source>
</evidence>
<dbReference type="SUPFAM" id="SSF57850">
    <property type="entry name" value="RING/U-box"/>
    <property type="match status" value="2"/>
</dbReference>
<dbReference type="Proteomes" id="UP001470230">
    <property type="component" value="Unassembled WGS sequence"/>
</dbReference>
<dbReference type="PROSITE" id="PS50089">
    <property type="entry name" value="ZF_RING_2"/>
    <property type="match status" value="2"/>
</dbReference>
<protein>
    <recommendedName>
        <fullName evidence="2">RING-type domain-containing protein</fullName>
    </recommendedName>
</protein>
<name>A0ABR2H0C8_9EUKA</name>
<comment type="caution">
    <text evidence="3">The sequence shown here is derived from an EMBL/GenBank/DDBJ whole genome shotgun (WGS) entry which is preliminary data.</text>
</comment>
<dbReference type="Pfam" id="PF05048">
    <property type="entry name" value="NosD"/>
    <property type="match status" value="1"/>
</dbReference>
<dbReference type="Pfam" id="PF13920">
    <property type="entry name" value="zf-C3HC4_3"/>
    <property type="match status" value="1"/>
</dbReference>
<dbReference type="InterPro" id="IPR012334">
    <property type="entry name" value="Pectin_lyas_fold"/>
</dbReference>
<accession>A0ABR2H0C8</accession>
<evidence type="ECO:0000313" key="3">
    <source>
        <dbReference type="EMBL" id="KAK8839087.1"/>
    </source>
</evidence>
<feature type="domain" description="RING-type" evidence="2">
    <location>
        <begin position="499"/>
        <end position="536"/>
    </location>
</feature>
<evidence type="ECO:0000256" key="1">
    <source>
        <dbReference type="PROSITE-ProRule" id="PRU00175"/>
    </source>
</evidence>
<dbReference type="InterPro" id="IPR001841">
    <property type="entry name" value="Znf_RING"/>
</dbReference>
<dbReference type="InterPro" id="IPR011050">
    <property type="entry name" value="Pectin_lyase_fold/virulence"/>
</dbReference>
<keyword evidence="4" id="KW-1185">Reference proteome</keyword>
<dbReference type="SMART" id="SM00184">
    <property type="entry name" value="RING"/>
    <property type="match status" value="2"/>
</dbReference>